<dbReference type="PANTHER" id="PTHR46558">
    <property type="entry name" value="TRACRIPTIONAL REGULATORY PROTEIN-RELATED-RELATED"/>
    <property type="match status" value="1"/>
</dbReference>
<dbReference type="SUPFAM" id="SSF47413">
    <property type="entry name" value="lambda repressor-like DNA-binding domains"/>
    <property type="match status" value="1"/>
</dbReference>
<dbReference type="EMBL" id="AHEV01000003">
    <property type="protein sequence ID" value="EJR45544.1"/>
    <property type="molecule type" value="Genomic_DNA"/>
</dbReference>
<gene>
    <name evidence="3" type="ORF">III_00382</name>
</gene>
<dbReference type="Gene3D" id="1.10.260.40">
    <property type="entry name" value="lambda repressor-like DNA-binding domains"/>
    <property type="match status" value="1"/>
</dbReference>
<evidence type="ECO:0000256" key="1">
    <source>
        <dbReference type="ARBA" id="ARBA00023125"/>
    </source>
</evidence>
<name>A0ABC9RBI9_BACMY</name>
<dbReference type="AlphaFoldDB" id="A0ABC9RBI9"/>
<reference evidence="3 4" key="1">
    <citation type="submission" date="2012-04" db="EMBL/GenBank/DDBJ databases">
        <title>The Genome Sequence of Bacillus cereus VD078.</title>
        <authorList>
            <consortium name="The Broad Institute Genome Sequencing Platform"/>
            <consortium name="The Broad Institute Genome Sequencing Center for Infectious Disease"/>
            <person name="Feldgarden M."/>
            <person name="Van der Auwera G.A."/>
            <person name="Mahillon J."/>
            <person name="Duprez V."/>
            <person name="Timmery S."/>
            <person name="Mattelet C."/>
            <person name="Dierick K."/>
            <person name="Sun M."/>
            <person name="Yu Z."/>
            <person name="Zhu L."/>
            <person name="Hu X."/>
            <person name="Shank E.B."/>
            <person name="Swiecicka I."/>
            <person name="Hansen B.M."/>
            <person name="Andrup L."/>
            <person name="Young S.K."/>
            <person name="Zeng Q."/>
            <person name="Gargeya S."/>
            <person name="Fitzgerald M."/>
            <person name="Haas B."/>
            <person name="Abouelleil A."/>
            <person name="Alvarado L."/>
            <person name="Arachchi H.M."/>
            <person name="Berlin A."/>
            <person name="Chapman S.B."/>
            <person name="Goldberg J."/>
            <person name="Griggs A."/>
            <person name="Gujja S."/>
            <person name="Hansen M."/>
            <person name="Howarth C."/>
            <person name="Imamovic A."/>
            <person name="Larimer J."/>
            <person name="McCowen C."/>
            <person name="Montmayeur A."/>
            <person name="Murphy C."/>
            <person name="Neiman D."/>
            <person name="Pearson M."/>
            <person name="Priest M."/>
            <person name="Roberts A."/>
            <person name="Saif S."/>
            <person name="Shea T."/>
            <person name="Sisk P."/>
            <person name="Sykes S."/>
            <person name="Wortman J."/>
            <person name="Nusbaum C."/>
            <person name="Birren B."/>
        </authorList>
    </citation>
    <scope>NUCLEOTIDE SEQUENCE [LARGE SCALE GENOMIC DNA]</scope>
    <source>
        <strain evidence="3 4">VD078</strain>
    </source>
</reference>
<comment type="caution">
    <text evidence="3">The sequence shown here is derived from an EMBL/GenBank/DDBJ whole genome shotgun (WGS) entry which is preliminary data.</text>
</comment>
<dbReference type="GO" id="GO:0003677">
    <property type="term" value="F:DNA binding"/>
    <property type="evidence" value="ECO:0007669"/>
    <property type="project" value="UniProtKB-KW"/>
</dbReference>
<organism evidence="3 4">
    <name type="scientific">Bacillus mycoides</name>
    <dbReference type="NCBI Taxonomy" id="1405"/>
    <lineage>
        <taxon>Bacteria</taxon>
        <taxon>Bacillati</taxon>
        <taxon>Bacillota</taxon>
        <taxon>Bacilli</taxon>
        <taxon>Bacillales</taxon>
        <taxon>Bacillaceae</taxon>
        <taxon>Bacillus</taxon>
        <taxon>Bacillus cereus group</taxon>
    </lineage>
</organism>
<feature type="domain" description="HTH cro/C1-type" evidence="2">
    <location>
        <begin position="41"/>
        <end position="95"/>
    </location>
</feature>
<dbReference type="PANTHER" id="PTHR46558:SF9">
    <property type="entry name" value="TRANSCRIPTIONAL REGULATOR, PBSX FAMILY"/>
    <property type="match status" value="1"/>
</dbReference>
<dbReference type="CDD" id="cd00093">
    <property type="entry name" value="HTH_XRE"/>
    <property type="match status" value="1"/>
</dbReference>
<evidence type="ECO:0000259" key="2">
    <source>
        <dbReference type="PROSITE" id="PS50943"/>
    </source>
</evidence>
<dbReference type="Pfam" id="PF01381">
    <property type="entry name" value="HTH_3"/>
    <property type="match status" value="1"/>
</dbReference>
<dbReference type="InterPro" id="IPR001387">
    <property type="entry name" value="Cro/C1-type_HTH"/>
</dbReference>
<evidence type="ECO:0000313" key="3">
    <source>
        <dbReference type="EMBL" id="EJR45544.1"/>
    </source>
</evidence>
<dbReference type="PROSITE" id="PS50943">
    <property type="entry name" value="HTH_CROC1"/>
    <property type="match status" value="1"/>
</dbReference>
<dbReference type="SMART" id="SM00530">
    <property type="entry name" value="HTH_XRE"/>
    <property type="match status" value="1"/>
</dbReference>
<accession>A0ABC9RBI9</accession>
<dbReference type="Proteomes" id="UP000006976">
    <property type="component" value="Unassembled WGS sequence"/>
</dbReference>
<sequence length="99" mass="11789">MSLFFTFFCKDIFTWIWKIFIIKVKISLLSKVEPMGVKNKIKELRKQHHITQIEMAKAMQVTRQTIVAIENHHYNPSLELSLKIAKYFGMKVEEIFTLE</sequence>
<proteinExistence type="predicted"/>
<dbReference type="InterPro" id="IPR010982">
    <property type="entry name" value="Lambda_DNA-bd_dom_sf"/>
</dbReference>
<keyword evidence="1" id="KW-0238">DNA-binding</keyword>
<evidence type="ECO:0000313" key="4">
    <source>
        <dbReference type="Proteomes" id="UP000006976"/>
    </source>
</evidence>
<protein>
    <recommendedName>
        <fullName evidence="2">HTH cro/C1-type domain-containing protein</fullName>
    </recommendedName>
</protein>